<dbReference type="SUPFAM" id="SSF53623">
    <property type="entry name" value="MurD-like peptide ligases, catalytic domain"/>
    <property type="match status" value="1"/>
</dbReference>
<comment type="subcellular location">
    <subcellularLocation>
        <location evidence="3">Cytoplasm</location>
    </subcellularLocation>
</comment>
<sequence>MSKLCRLEQYLELLESKDLVIEYSISNELEKTPIKYISCNSKDITSNTLFICKGAHFREAFLSDAIDRGAICYISEKKYNGIMDSPYIIVNDIRKAMAYIADYFYDRAWSKLNLVGITGTKGKSTTTYFIRYIFDEYLRSINEPLSGVVSSIDTYDGVIDIKSHITTPESMDLNKHFNNAVKSGIKYMEMEVSSQALKYDRVLGVNFNVGCFLNIGYDHVSDIEHKDFDDYFKSKLRIFEQSEVACVNLNTEHLEEVLEASKKSSKVITFGLNIEDADVCGYDVRKDDNYILFRAKTKRFDRDFKLCIPGLFNVENALAAIAICEVLDIPEKYIYEGLKKAKVKGRMEVYNNENKKIIAIVDYAHNKLSFEKLFESVKAEYPGRKIVTVFGCPGKKALDRRKDLGEISGRYSDKVIITEDDPGEESVVDICKEISRFVEVQGCNYSIVIDRGRAIEEAIMDVKEESVILIAGKGNETTQKRGIEYIDYPSDVEFTKKFLYQYDRKQHHNKKY</sequence>
<gene>
    <name evidence="6" type="primary">murE_2</name>
    <name evidence="6" type="ORF">CPLFYP93_02125</name>
</gene>
<comment type="pathway">
    <text evidence="1 3">Cell wall biogenesis; peptidoglycan biosynthesis.</text>
</comment>
<dbReference type="PANTHER" id="PTHR23135:SF4">
    <property type="entry name" value="UDP-N-ACETYLMURAMOYL-L-ALANYL-D-GLUTAMATE--2,6-DIAMINOPIMELATE LIGASE MURE HOMOLOG, CHLOROPLASTIC"/>
    <property type="match status" value="1"/>
</dbReference>
<evidence type="ECO:0000256" key="1">
    <source>
        <dbReference type="ARBA" id="ARBA00004752"/>
    </source>
</evidence>
<feature type="domain" description="Mur ligase C-terminal" evidence="4">
    <location>
        <begin position="345"/>
        <end position="474"/>
    </location>
</feature>
<protein>
    <submittedName>
        <fullName evidence="6">UDP-N-acetylmuramoyl-L-alanyl-D-glutamate--L-lysine ligase</fullName>
        <ecNumber evidence="6">6.3.2.7</ecNumber>
    </submittedName>
</protein>
<evidence type="ECO:0000256" key="2">
    <source>
        <dbReference type="ARBA" id="ARBA00005898"/>
    </source>
</evidence>
<evidence type="ECO:0000313" key="6">
    <source>
        <dbReference type="EMBL" id="VYU37263.1"/>
    </source>
</evidence>
<accession>A0A6N3EFG5</accession>
<dbReference type="Pfam" id="PF08245">
    <property type="entry name" value="Mur_ligase_M"/>
    <property type="match status" value="1"/>
</dbReference>
<comment type="similarity">
    <text evidence="2">Belongs to the MurCDEF family. MurE subfamily.</text>
</comment>
<dbReference type="EC" id="6.3.2.7" evidence="6"/>
<dbReference type="SUPFAM" id="SSF63418">
    <property type="entry name" value="MurE/MurF N-terminal domain"/>
    <property type="match status" value="1"/>
</dbReference>
<keyword evidence="3" id="KW-0133">Cell shape</keyword>
<keyword evidence="3" id="KW-0131">Cell cycle</keyword>
<dbReference type="PANTHER" id="PTHR23135">
    <property type="entry name" value="MUR LIGASE FAMILY MEMBER"/>
    <property type="match status" value="1"/>
</dbReference>
<evidence type="ECO:0000259" key="5">
    <source>
        <dbReference type="Pfam" id="PF08245"/>
    </source>
</evidence>
<dbReference type="InterPro" id="IPR036615">
    <property type="entry name" value="Mur_ligase_C_dom_sf"/>
</dbReference>
<keyword evidence="6" id="KW-0436">Ligase</keyword>
<dbReference type="Gene3D" id="3.40.1390.10">
    <property type="entry name" value="MurE/MurF, N-terminal domain"/>
    <property type="match status" value="1"/>
</dbReference>
<dbReference type="Gene3D" id="3.40.1190.10">
    <property type="entry name" value="Mur-like, catalytic domain"/>
    <property type="match status" value="1"/>
</dbReference>
<dbReference type="Pfam" id="PF02875">
    <property type="entry name" value="Mur_ligase_C"/>
    <property type="match status" value="1"/>
</dbReference>
<dbReference type="InterPro" id="IPR013221">
    <property type="entry name" value="Mur_ligase_cen"/>
</dbReference>
<dbReference type="InterPro" id="IPR005761">
    <property type="entry name" value="UDP-N-AcMur-Glu-dNH2Pim_ligase"/>
</dbReference>
<keyword evidence="3" id="KW-0961">Cell wall biogenesis/degradation</keyword>
<dbReference type="NCBIfam" id="TIGR01085">
    <property type="entry name" value="murE"/>
    <property type="match status" value="1"/>
</dbReference>
<dbReference type="GO" id="GO:0005737">
    <property type="term" value="C:cytoplasm"/>
    <property type="evidence" value="ECO:0007669"/>
    <property type="project" value="UniProtKB-SubCell"/>
</dbReference>
<feature type="domain" description="Mur ligase central" evidence="5">
    <location>
        <begin position="117"/>
        <end position="323"/>
    </location>
</feature>
<reference evidence="6" key="1">
    <citation type="submission" date="2019-11" db="EMBL/GenBank/DDBJ databases">
        <authorList>
            <person name="Feng L."/>
        </authorList>
    </citation>
    <scope>NUCLEOTIDE SEQUENCE</scope>
    <source>
        <strain evidence="6">CParaputrificumLFYP93</strain>
    </source>
</reference>
<organism evidence="6">
    <name type="scientific">Clostridium paraputrificum</name>
    <dbReference type="NCBI Taxonomy" id="29363"/>
    <lineage>
        <taxon>Bacteria</taxon>
        <taxon>Bacillati</taxon>
        <taxon>Bacillota</taxon>
        <taxon>Clostridia</taxon>
        <taxon>Eubacteriales</taxon>
        <taxon>Clostridiaceae</taxon>
        <taxon>Clostridium</taxon>
    </lineage>
</organism>
<name>A0A6N3EFG5_9CLOT</name>
<dbReference type="GO" id="GO:0005524">
    <property type="term" value="F:ATP binding"/>
    <property type="evidence" value="ECO:0007669"/>
    <property type="project" value="InterPro"/>
</dbReference>
<proteinExistence type="inferred from homology"/>
<dbReference type="EMBL" id="CACRTV010000051">
    <property type="protein sequence ID" value="VYU37263.1"/>
    <property type="molecule type" value="Genomic_DNA"/>
</dbReference>
<dbReference type="GO" id="GO:0071555">
    <property type="term" value="P:cell wall organization"/>
    <property type="evidence" value="ECO:0007669"/>
    <property type="project" value="UniProtKB-KW"/>
</dbReference>
<evidence type="ECO:0000259" key="4">
    <source>
        <dbReference type="Pfam" id="PF02875"/>
    </source>
</evidence>
<dbReference type="RefSeq" id="WP_156561426.1">
    <property type="nucleotide sequence ID" value="NZ_CACRTV010000051.1"/>
</dbReference>
<dbReference type="InterPro" id="IPR035911">
    <property type="entry name" value="MurE/MurF_N"/>
</dbReference>
<dbReference type="GO" id="GO:0047482">
    <property type="term" value="F:UDP-N-acetylmuramoyl-L-alanyl-D-glutamate-L-lysine ligase activity"/>
    <property type="evidence" value="ECO:0007669"/>
    <property type="project" value="UniProtKB-EC"/>
</dbReference>
<dbReference type="InterPro" id="IPR036565">
    <property type="entry name" value="Mur-like_cat_sf"/>
</dbReference>
<keyword evidence="3" id="KW-0132">Cell division</keyword>
<dbReference type="Gene3D" id="3.90.190.20">
    <property type="entry name" value="Mur ligase, C-terminal domain"/>
    <property type="match status" value="1"/>
</dbReference>
<evidence type="ECO:0000256" key="3">
    <source>
        <dbReference type="RuleBase" id="RU004135"/>
    </source>
</evidence>
<dbReference type="GO" id="GO:0008360">
    <property type="term" value="P:regulation of cell shape"/>
    <property type="evidence" value="ECO:0007669"/>
    <property type="project" value="UniProtKB-KW"/>
</dbReference>
<dbReference type="InterPro" id="IPR004101">
    <property type="entry name" value="Mur_ligase_C"/>
</dbReference>
<dbReference type="GO" id="GO:0051301">
    <property type="term" value="P:cell division"/>
    <property type="evidence" value="ECO:0007669"/>
    <property type="project" value="UniProtKB-KW"/>
</dbReference>
<dbReference type="GO" id="GO:0009252">
    <property type="term" value="P:peptidoglycan biosynthetic process"/>
    <property type="evidence" value="ECO:0007669"/>
    <property type="project" value="UniProtKB-UniPathway"/>
</dbReference>
<dbReference type="UniPathway" id="UPA00219"/>
<dbReference type="SUPFAM" id="SSF53244">
    <property type="entry name" value="MurD-like peptide ligases, peptide-binding domain"/>
    <property type="match status" value="1"/>
</dbReference>
<dbReference type="AlphaFoldDB" id="A0A6N3EFG5"/>
<keyword evidence="3" id="KW-0573">Peptidoglycan synthesis</keyword>